<proteinExistence type="predicted"/>
<accession>A0A6G0VUL3</accession>
<reference evidence="1 2" key="1">
    <citation type="submission" date="2019-08" db="EMBL/GenBank/DDBJ databases">
        <title>Whole genome of Aphis craccivora.</title>
        <authorList>
            <person name="Voronova N.V."/>
            <person name="Shulinski R.S."/>
            <person name="Bandarenka Y.V."/>
            <person name="Zhorov D.G."/>
            <person name="Warner D."/>
        </authorList>
    </citation>
    <scope>NUCLEOTIDE SEQUENCE [LARGE SCALE GENOMIC DNA]</scope>
    <source>
        <strain evidence="1">180601</strain>
        <tissue evidence="1">Whole Body</tissue>
    </source>
</reference>
<dbReference type="OrthoDB" id="6619655at2759"/>
<gene>
    <name evidence="1" type="ORF">FWK35_00028356</name>
</gene>
<protein>
    <submittedName>
        <fullName evidence="1">Uncharacterized protein</fullName>
    </submittedName>
</protein>
<organism evidence="1 2">
    <name type="scientific">Aphis craccivora</name>
    <name type="common">Cowpea aphid</name>
    <dbReference type="NCBI Taxonomy" id="307492"/>
    <lineage>
        <taxon>Eukaryota</taxon>
        <taxon>Metazoa</taxon>
        <taxon>Ecdysozoa</taxon>
        <taxon>Arthropoda</taxon>
        <taxon>Hexapoda</taxon>
        <taxon>Insecta</taxon>
        <taxon>Pterygota</taxon>
        <taxon>Neoptera</taxon>
        <taxon>Paraneoptera</taxon>
        <taxon>Hemiptera</taxon>
        <taxon>Sternorrhyncha</taxon>
        <taxon>Aphidomorpha</taxon>
        <taxon>Aphidoidea</taxon>
        <taxon>Aphididae</taxon>
        <taxon>Aphidini</taxon>
        <taxon>Aphis</taxon>
        <taxon>Aphis</taxon>
    </lineage>
</organism>
<dbReference type="AlphaFoldDB" id="A0A6G0VUL3"/>
<sequence length="168" mass="18941">MYTITLNGNSNEMSCDIFPPLEVKNTSQLCLLSLQTNNSIPNIEHDFNTIGFRDSFGKCVNVTIPTADGTTLKCSMTCSYDTDFTIEHNISKILGFENKVYSAKTKHESERIVNIMKTIHDFFPSSPPGHKIIEVPKYLVFYRLNSTSISKVNIVPRDQDNSLINLRG</sequence>
<dbReference type="EMBL" id="VUJU01011579">
    <property type="protein sequence ID" value="KAF0710650.1"/>
    <property type="molecule type" value="Genomic_DNA"/>
</dbReference>
<keyword evidence="2" id="KW-1185">Reference proteome</keyword>
<evidence type="ECO:0000313" key="1">
    <source>
        <dbReference type="EMBL" id="KAF0710650.1"/>
    </source>
</evidence>
<comment type="caution">
    <text evidence="1">The sequence shown here is derived from an EMBL/GenBank/DDBJ whole genome shotgun (WGS) entry which is preliminary data.</text>
</comment>
<dbReference type="Proteomes" id="UP000478052">
    <property type="component" value="Unassembled WGS sequence"/>
</dbReference>
<evidence type="ECO:0000313" key="2">
    <source>
        <dbReference type="Proteomes" id="UP000478052"/>
    </source>
</evidence>
<name>A0A6G0VUL3_APHCR</name>